<evidence type="ECO:0000313" key="4">
    <source>
        <dbReference type="Proteomes" id="UP000481153"/>
    </source>
</evidence>
<organism evidence="3 4">
    <name type="scientific">Aphanomyces euteiches</name>
    <dbReference type="NCBI Taxonomy" id="100861"/>
    <lineage>
        <taxon>Eukaryota</taxon>
        <taxon>Sar</taxon>
        <taxon>Stramenopiles</taxon>
        <taxon>Oomycota</taxon>
        <taxon>Saprolegniomycetes</taxon>
        <taxon>Saprolegniales</taxon>
        <taxon>Verrucalvaceae</taxon>
        <taxon>Aphanomyces</taxon>
    </lineage>
</organism>
<evidence type="ECO:0000313" key="3">
    <source>
        <dbReference type="EMBL" id="KAF0732511.1"/>
    </source>
</evidence>
<name>A0A6G0WYE2_9STRA</name>
<dbReference type="EMBL" id="VJMJ01000131">
    <property type="protein sequence ID" value="KAF0732511.1"/>
    <property type="molecule type" value="Genomic_DNA"/>
</dbReference>
<dbReference type="AlphaFoldDB" id="A0A6G0WYE2"/>
<proteinExistence type="predicted"/>
<keyword evidence="2" id="KW-0472">Membrane</keyword>
<feature type="region of interest" description="Disordered" evidence="1">
    <location>
        <begin position="39"/>
        <end position="82"/>
    </location>
</feature>
<accession>A0A6G0WYE2</accession>
<feature type="region of interest" description="Disordered" evidence="1">
    <location>
        <begin position="213"/>
        <end position="246"/>
    </location>
</feature>
<protein>
    <submittedName>
        <fullName evidence="3">Uncharacterized protein</fullName>
    </submittedName>
</protein>
<sequence>MELADEAEACEARSDPLPKATIKSINVIHASQTTRSLLNQEASVASSPHDSIYVPQWTRRNDQESLDSEADEESPGSLSLPRGIEFTDHVETIEPSSPFDDSLLYELDDFEAWLTDLHTSGVIGNADISTTVEATAQESHGAIPESESVPEGLVSQEIDASKSHEKADDSVANDETSQKTVELAFSVAASIEGDEVVAVREVFQQIVNSTNDVSESNDYEKPIQPQSERESTTSAPLPQNLEKKPEISTRIHDAWEEFQRWLDQWHAQLEDVVAQSFAAAQNGFDGVSEFGSSVMAQVAANAKEIQHWWKEFVNNSDDVQLLIRNAKGLFLLALLGLIFGSVYLVLSQAPNVGMDLYRSLDEMAQVKVKFAAVLGIAISLVLLKAVWWYWLFLAVLAAFYYWSGNSTLHPKVRS</sequence>
<feature type="compositionally biased region" description="Acidic residues" evidence="1">
    <location>
        <begin position="64"/>
        <end position="74"/>
    </location>
</feature>
<evidence type="ECO:0000256" key="1">
    <source>
        <dbReference type="SAM" id="MobiDB-lite"/>
    </source>
</evidence>
<feature type="compositionally biased region" description="Basic and acidic residues" evidence="1">
    <location>
        <begin position="159"/>
        <end position="169"/>
    </location>
</feature>
<keyword evidence="2" id="KW-1133">Transmembrane helix</keyword>
<dbReference type="VEuPathDB" id="FungiDB:AeMF1_021585"/>
<reference evidence="3 4" key="1">
    <citation type="submission" date="2019-07" db="EMBL/GenBank/DDBJ databases">
        <title>Genomics analysis of Aphanomyces spp. identifies a new class of oomycete effector associated with host adaptation.</title>
        <authorList>
            <person name="Gaulin E."/>
        </authorList>
    </citation>
    <scope>NUCLEOTIDE SEQUENCE [LARGE SCALE GENOMIC DNA]</scope>
    <source>
        <strain evidence="3 4">ATCC 201684</strain>
    </source>
</reference>
<feature type="region of interest" description="Disordered" evidence="1">
    <location>
        <begin position="159"/>
        <end position="178"/>
    </location>
</feature>
<gene>
    <name evidence="3" type="ORF">Ae201684_010406</name>
</gene>
<evidence type="ECO:0000256" key="2">
    <source>
        <dbReference type="SAM" id="Phobius"/>
    </source>
</evidence>
<keyword evidence="4" id="KW-1185">Reference proteome</keyword>
<comment type="caution">
    <text evidence="3">The sequence shown here is derived from an EMBL/GenBank/DDBJ whole genome shotgun (WGS) entry which is preliminary data.</text>
</comment>
<keyword evidence="2" id="KW-0812">Transmembrane</keyword>
<dbReference type="Proteomes" id="UP000481153">
    <property type="component" value="Unassembled WGS sequence"/>
</dbReference>
<feature type="region of interest" description="Disordered" evidence="1">
    <location>
        <begin position="134"/>
        <end position="153"/>
    </location>
</feature>
<feature type="transmembrane region" description="Helical" evidence="2">
    <location>
        <begin position="366"/>
        <end position="383"/>
    </location>
</feature>
<feature type="transmembrane region" description="Helical" evidence="2">
    <location>
        <begin position="328"/>
        <end position="346"/>
    </location>
</feature>
<feature type="compositionally biased region" description="Polar residues" evidence="1">
    <location>
        <begin position="39"/>
        <end position="49"/>
    </location>
</feature>